<dbReference type="SUPFAM" id="SSF46689">
    <property type="entry name" value="Homeodomain-like"/>
    <property type="match status" value="1"/>
</dbReference>
<organism evidence="4 5">
    <name type="scientific">Shewanella fodinae</name>
    <dbReference type="NCBI Taxonomy" id="552357"/>
    <lineage>
        <taxon>Bacteria</taxon>
        <taxon>Pseudomonadati</taxon>
        <taxon>Pseudomonadota</taxon>
        <taxon>Gammaproteobacteria</taxon>
        <taxon>Alteromonadales</taxon>
        <taxon>Shewanellaceae</taxon>
        <taxon>Shewanella</taxon>
    </lineage>
</organism>
<evidence type="ECO:0000313" key="4">
    <source>
        <dbReference type="EMBL" id="TCN90533.1"/>
    </source>
</evidence>
<keyword evidence="5" id="KW-1185">Reference proteome</keyword>
<gene>
    <name evidence="4" type="ORF">EDC91_1012</name>
</gene>
<dbReference type="EMBL" id="SLWF01000001">
    <property type="protein sequence ID" value="TCN90533.1"/>
    <property type="molecule type" value="Genomic_DNA"/>
</dbReference>
<dbReference type="InterPro" id="IPR009057">
    <property type="entry name" value="Homeodomain-like_sf"/>
</dbReference>
<dbReference type="RefSeq" id="WP_133037286.1">
    <property type="nucleotide sequence ID" value="NZ_SLWF01000001.1"/>
</dbReference>
<evidence type="ECO:0000259" key="3">
    <source>
        <dbReference type="PROSITE" id="PS50977"/>
    </source>
</evidence>
<protein>
    <submittedName>
        <fullName evidence="4">TetR family transcriptional regulator</fullName>
    </submittedName>
</protein>
<dbReference type="Proteomes" id="UP000294832">
    <property type="component" value="Unassembled WGS sequence"/>
</dbReference>
<evidence type="ECO:0000313" key="5">
    <source>
        <dbReference type="Proteomes" id="UP000294832"/>
    </source>
</evidence>
<reference evidence="4 5" key="1">
    <citation type="submission" date="2019-03" db="EMBL/GenBank/DDBJ databases">
        <title>Freshwater and sediment microbial communities from various areas in North America, analyzing microbe dynamics in response to fracking.</title>
        <authorList>
            <person name="Lamendella R."/>
        </authorList>
    </citation>
    <scope>NUCLEOTIDE SEQUENCE [LARGE SCALE GENOMIC DNA]</scope>
    <source>
        <strain evidence="4 5">74A</strain>
    </source>
</reference>
<accession>A0A4R2FMN6</accession>
<feature type="DNA-binding region" description="H-T-H motif" evidence="2">
    <location>
        <begin position="33"/>
        <end position="52"/>
    </location>
</feature>
<name>A0A4R2FMN6_9GAMM</name>
<proteinExistence type="predicted"/>
<feature type="domain" description="HTH tetR-type" evidence="3">
    <location>
        <begin position="10"/>
        <end position="70"/>
    </location>
</feature>
<sequence length="250" mass="28708">MAISRIENHYQREKIILDHAEVMFEKGGIYSISMPELSRIASCSTNTMYSHFKCREDILVGIFNRYCAKWYVMAGRLISQSPGGFAERFAAKMILAPYLLTKEIEVCGTQFIMDLPIIWNIASPERVLITRTLLELTAIENFNFTNVARNFGLINASDAVIHKVLRRCFVLERGFCNLANNKVFREHILEEPFSDHIEQIKNEMKGLNWNFDVLSISAEEILKIIDSVILEINIIDPDKIIQQLQNSGEC</sequence>
<comment type="caution">
    <text evidence="4">The sequence shown here is derived from an EMBL/GenBank/DDBJ whole genome shotgun (WGS) entry which is preliminary data.</text>
</comment>
<evidence type="ECO:0000256" key="1">
    <source>
        <dbReference type="ARBA" id="ARBA00023125"/>
    </source>
</evidence>
<dbReference type="OrthoDB" id="63332at2"/>
<dbReference type="AlphaFoldDB" id="A0A4R2FMN6"/>
<dbReference type="GO" id="GO:0003677">
    <property type="term" value="F:DNA binding"/>
    <property type="evidence" value="ECO:0007669"/>
    <property type="project" value="UniProtKB-UniRule"/>
</dbReference>
<evidence type="ECO:0000256" key="2">
    <source>
        <dbReference type="PROSITE-ProRule" id="PRU00335"/>
    </source>
</evidence>
<dbReference type="InterPro" id="IPR001647">
    <property type="entry name" value="HTH_TetR"/>
</dbReference>
<dbReference type="Gene3D" id="1.10.357.10">
    <property type="entry name" value="Tetracycline Repressor, domain 2"/>
    <property type="match status" value="1"/>
</dbReference>
<dbReference type="PROSITE" id="PS50977">
    <property type="entry name" value="HTH_TETR_2"/>
    <property type="match status" value="1"/>
</dbReference>
<keyword evidence="1 2" id="KW-0238">DNA-binding</keyword>